<dbReference type="EMBL" id="VSRR010091615">
    <property type="protein sequence ID" value="MPC92537.1"/>
    <property type="molecule type" value="Genomic_DNA"/>
</dbReference>
<feature type="compositionally biased region" description="Basic and acidic residues" evidence="1">
    <location>
        <begin position="30"/>
        <end position="48"/>
    </location>
</feature>
<keyword evidence="3" id="KW-1185">Reference proteome</keyword>
<dbReference type="AlphaFoldDB" id="A0A5B7JGW4"/>
<dbReference type="Proteomes" id="UP000324222">
    <property type="component" value="Unassembled WGS sequence"/>
</dbReference>
<evidence type="ECO:0000313" key="3">
    <source>
        <dbReference type="Proteomes" id="UP000324222"/>
    </source>
</evidence>
<reference evidence="2 3" key="1">
    <citation type="submission" date="2019-05" db="EMBL/GenBank/DDBJ databases">
        <title>Another draft genome of Portunus trituberculatus and its Hox gene families provides insights of decapod evolution.</title>
        <authorList>
            <person name="Jeong J.-H."/>
            <person name="Song I."/>
            <person name="Kim S."/>
            <person name="Choi T."/>
            <person name="Kim D."/>
            <person name="Ryu S."/>
            <person name="Kim W."/>
        </authorList>
    </citation>
    <scope>NUCLEOTIDE SEQUENCE [LARGE SCALE GENOMIC DNA]</scope>
    <source>
        <tissue evidence="2">Muscle</tissue>
    </source>
</reference>
<comment type="caution">
    <text evidence="2">The sequence shown here is derived from an EMBL/GenBank/DDBJ whole genome shotgun (WGS) entry which is preliminary data.</text>
</comment>
<dbReference type="OrthoDB" id="427030at2759"/>
<proteinExistence type="predicted"/>
<evidence type="ECO:0000313" key="2">
    <source>
        <dbReference type="EMBL" id="MPC92537.1"/>
    </source>
</evidence>
<protein>
    <submittedName>
        <fullName evidence="2">Uncharacterized protein</fullName>
    </submittedName>
</protein>
<evidence type="ECO:0000256" key="1">
    <source>
        <dbReference type="SAM" id="MobiDB-lite"/>
    </source>
</evidence>
<feature type="region of interest" description="Disordered" evidence="1">
    <location>
        <begin position="30"/>
        <end position="56"/>
    </location>
</feature>
<name>A0A5B7JGW4_PORTR</name>
<accession>A0A5B7JGW4</accession>
<sequence>MADPSGTDDVKPPKSYHDYWLTLEEAEKQVKAHEDRTGTRYTSDKDDSSFGTSGEYPHWFSQCLTLILLALL</sequence>
<gene>
    <name evidence="2" type="ORF">E2C01_087630</name>
</gene>
<organism evidence="2 3">
    <name type="scientific">Portunus trituberculatus</name>
    <name type="common">Swimming crab</name>
    <name type="synonym">Neptunus trituberculatus</name>
    <dbReference type="NCBI Taxonomy" id="210409"/>
    <lineage>
        <taxon>Eukaryota</taxon>
        <taxon>Metazoa</taxon>
        <taxon>Ecdysozoa</taxon>
        <taxon>Arthropoda</taxon>
        <taxon>Crustacea</taxon>
        <taxon>Multicrustacea</taxon>
        <taxon>Malacostraca</taxon>
        <taxon>Eumalacostraca</taxon>
        <taxon>Eucarida</taxon>
        <taxon>Decapoda</taxon>
        <taxon>Pleocyemata</taxon>
        <taxon>Brachyura</taxon>
        <taxon>Eubrachyura</taxon>
        <taxon>Portunoidea</taxon>
        <taxon>Portunidae</taxon>
        <taxon>Portuninae</taxon>
        <taxon>Portunus</taxon>
    </lineage>
</organism>